<name>C1BDT9_RHOOB</name>
<accession>C1BDT9</accession>
<evidence type="ECO:0000313" key="2">
    <source>
        <dbReference type="Proteomes" id="UP000002212"/>
    </source>
</evidence>
<proteinExistence type="predicted"/>
<dbReference type="KEGG" id="rop:ROP_pROB02-01290"/>
<gene>
    <name evidence="1" type="ordered locus">ROP_pROB02-01290</name>
</gene>
<reference evidence="1 2" key="1">
    <citation type="journal article" date="2005" name="J. Biosci. Bioeng.">
        <title>Isolation and characterization of benzene-tolerant Rhodococcus opacus strains.</title>
        <authorList>
            <person name="Na K.S."/>
            <person name="Kuroda A."/>
            <person name="Takiguchi N."/>
            <person name="Ikeda T."/>
            <person name="Ohtake H."/>
            <person name="Kato J."/>
        </authorList>
    </citation>
    <scope>NUCLEOTIDE SEQUENCE [LARGE SCALE GENOMIC DNA]</scope>
    <source>
        <strain evidence="1 2">B4</strain>
        <plasmid evidence="1">pROB02</plasmid>
    </source>
</reference>
<sequence>MLSKWDDYPVHQAALPVAQTASSDLGRYDRHWMAMHDIDLTTQVGFGLSVHPNRGIVDASISIARDGRQDSVFASSRLSRDRDTIAGPLRVEVIEPMRVLRVVLEEHDGISADLTFTGVTQHIEDGRMRRDSGTTLVSERLRTVQFGDWSGEFTVGGETVTCSPDKWRGFRDRSWGSRTTGTVAEGQHGVHKSAIYFAWTLLRFEDECLLVAVNEMPDGRSEARTVAVLPFLKAGDPAYGEEDRILRGDTFQFDIDYRPGTRRAQHVDLTVGPRGLVNRKITIEPEGLFLMQGLGYYHPMWKHGTDHGKDIVGTDSWKLAGLDPSAMENVHAQQICRATRADGAIGLGLFEHVAIGPHLPSGLPDGIAPLGQ</sequence>
<evidence type="ECO:0000313" key="1">
    <source>
        <dbReference type="EMBL" id="BAH47142.1"/>
    </source>
</evidence>
<keyword evidence="1" id="KW-0614">Plasmid</keyword>
<dbReference type="PATRIC" id="fig|632772.20.peg.8509"/>
<protein>
    <submittedName>
        <fullName evidence="1">Uncharacterized protein</fullName>
    </submittedName>
</protein>
<dbReference type="HOGENOM" id="CLU_059899_0_0_11"/>
<reference evidence="1 2" key="2">
    <citation type="submission" date="2009-03" db="EMBL/GenBank/DDBJ databases">
        <title>Comparison of the complete genome sequences of Rhodococcus erythropolis PR4 and Rhodococcus opacus B4.</title>
        <authorList>
            <person name="Takarada H."/>
            <person name="Sekine M."/>
            <person name="Hosoyama A."/>
            <person name="Yamada R."/>
            <person name="Fujisawa T."/>
            <person name="Omata S."/>
            <person name="Shimizu A."/>
            <person name="Tsukatani N."/>
            <person name="Tanikawa S."/>
            <person name="Fujita N."/>
            <person name="Harayama S."/>
        </authorList>
    </citation>
    <scope>NUCLEOTIDE SEQUENCE [LARGE SCALE GENOMIC DNA]</scope>
    <source>
        <strain evidence="1 2">B4</strain>
        <plasmid evidence="1 2">pROB02</plasmid>
    </source>
</reference>
<dbReference type="OrthoDB" id="333076at2"/>
<dbReference type="SUPFAM" id="SSF159245">
    <property type="entry name" value="AttH-like"/>
    <property type="match status" value="1"/>
</dbReference>
<dbReference type="RefSeq" id="WP_006932568.1">
    <property type="nucleotide sequence ID" value="NC_012521.1"/>
</dbReference>
<dbReference type="AlphaFoldDB" id="C1BDT9"/>
<dbReference type="EMBL" id="AP011117">
    <property type="protein sequence ID" value="BAH47142.1"/>
    <property type="molecule type" value="Genomic_DNA"/>
</dbReference>
<geneLocation type="plasmid" evidence="1 2">
    <name>pROB02</name>
</geneLocation>
<organism evidence="1 2">
    <name type="scientific">Rhodococcus opacus (strain B4)</name>
    <dbReference type="NCBI Taxonomy" id="632772"/>
    <lineage>
        <taxon>Bacteria</taxon>
        <taxon>Bacillati</taxon>
        <taxon>Actinomycetota</taxon>
        <taxon>Actinomycetes</taxon>
        <taxon>Mycobacteriales</taxon>
        <taxon>Nocardiaceae</taxon>
        <taxon>Rhodococcus</taxon>
    </lineage>
</organism>
<dbReference type="Proteomes" id="UP000002212">
    <property type="component" value="Plasmid pROB02"/>
</dbReference>